<organism evidence="1 2">
    <name type="scientific">Paraglomus brasilianum</name>
    <dbReference type="NCBI Taxonomy" id="144538"/>
    <lineage>
        <taxon>Eukaryota</taxon>
        <taxon>Fungi</taxon>
        <taxon>Fungi incertae sedis</taxon>
        <taxon>Mucoromycota</taxon>
        <taxon>Glomeromycotina</taxon>
        <taxon>Glomeromycetes</taxon>
        <taxon>Paraglomerales</taxon>
        <taxon>Paraglomeraceae</taxon>
        <taxon>Paraglomus</taxon>
    </lineage>
</organism>
<dbReference type="EMBL" id="CAJVPI010000394">
    <property type="protein sequence ID" value="CAG8529383.1"/>
    <property type="molecule type" value="Genomic_DNA"/>
</dbReference>
<keyword evidence="2" id="KW-1185">Reference proteome</keyword>
<protein>
    <submittedName>
        <fullName evidence="1">4854_t:CDS:1</fullName>
    </submittedName>
</protein>
<evidence type="ECO:0000313" key="1">
    <source>
        <dbReference type="EMBL" id="CAG8529383.1"/>
    </source>
</evidence>
<name>A0A9N9AII4_9GLOM</name>
<sequence>MGRLEKRQDTSIEYPLHPRRGLTALRAALSPTAVIIGATPYTIKGTKFLTARWDAIVESAYLKNVVLEFLESSTGEWETSERNIFVLHSPPDNVDTMSEPNNMNNNYIGHYNNICQSTYPEDVNSDDANTHVASFSLSDNVDVTSIAMNSMVYKDTGDYTGNYASYQGNPSVSYYTHINGQLNSPNPDQAEAHANSSCPLPGSFQTFCGSTNLYSDAMNDDGSTDNRFGMDNNSSTSYIFTLDPTGTGYVVTKVEHTQLVLGRMSAADFNQMLATTRT</sequence>
<proteinExistence type="predicted"/>
<evidence type="ECO:0000313" key="2">
    <source>
        <dbReference type="Proteomes" id="UP000789739"/>
    </source>
</evidence>
<accession>A0A9N9AII4</accession>
<dbReference type="Proteomes" id="UP000789739">
    <property type="component" value="Unassembled WGS sequence"/>
</dbReference>
<comment type="caution">
    <text evidence="1">The sequence shown here is derived from an EMBL/GenBank/DDBJ whole genome shotgun (WGS) entry which is preliminary data.</text>
</comment>
<gene>
    <name evidence="1" type="ORF">PBRASI_LOCUS4032</name>
</gene>
<reference evidence="1" key="1">
    <citation type="submission" date="2021-06" db="EMBL/GenBank/DDBJ databases">
        <authorList>
            <person name="Kallberg Y."/>
            <person name="Tangrot J."/>
            <person name="Rosling A."/>
        </authorList>
    </citation>
    <scope>NUCLEOTIDE SEQUENCE</scope>
    <source>
        <strain evidence="1">BR232B</strain>
    </source>
</reference>
<dbReference type="AlphaFoldDB" id="A0A9N9AII4"/>